<sequence length="45" mass="5398">MAVTQLFCRNTTHIAMKIPKHNTQLLKQLSYFKLPAKQEGRRYHR</sequence>
<dbReference type="Proteomes" id="UP001152467">
    <property type="component" value="Unassembled WGS sequence"/>
</dbReference>
<reference evidence="1" key="1">
    <citation type="submission" date="2022-07" db="EMBL/GenBank/DDBJ databases">
        <authorList>
            <person name="Criscuolo A."/>
        </authorList>
    </citation>
    <scope>NUCLEOTIDE SEQUENCE</scope>
    <source>
        <strain evidence="1">CIP111854</strain>
    </source>
</reference>
<dbReference type="EMBL" id="CAMAPC010000002">
    <property type="protein sequence ID" value="CAH9051773.1"/>
    <property type="molecule type" value="Genomic_DNA"/>
</dbReference>
<organism evidence="1 2">
    <name type="scientific">Pseudoalteromonas holothuriae</name>
    <dbReference type="NCBI Taxonomy" id="2963714"/>
    <lineage>
        <taxon>Bacteria</taxon>
        <taxon>Pseudomonadati</taxon>
        <taxon>Pseudomonadota</taxon>
        <taxon>Gammaproteobacteria</taxon>
        <taxon>Alteromonadales</taxon>
        <taxon>Pseudoalteromonadaceae</taxon>
        <taxon>Pseudoalteromonas</taxon>
    </lineage>
</organism>
<dbReference type="AlphaFoldDB" id="A0A9W4VND9"/>
<accession>A0A9W4VND9</accession>
<proteinExistence type="predicted"/>
<name>A0A9W4VND9_9GAMM</name>
<protein>
    <submittedName>
        <fullName evidence="1">Uncharacterized protein</fullName>
    </submittedName>
</protein>
<evidence type="ECO:0000313" key="1">
    <source>
        <dbReference type="EMBL" id="CAH9051773.1"/>
    </source>
</evidence>
<gene>
    <name evidence="1" type="ORF">PSECIP111854_00831</name>
</gene>
<evidence type="ECO:0000313" key="2">
    <source>
        <dbReference type="Proteomes" id="UP001152467"/>
    </source>
</evidence>
<keyword evidence="2" id="KW-1185">Reference proteome</keyword>
<comment type="caution">
    <text evidence="1">The sequence shown here is derived from an EMBL/GenBank/DDBJ whole genome shotgun (WGS) entry which is preliminary data.</text>
</comment>